<feature type="binding site" evidence="4">
    <location>
        <position position="544"/>
    </location>
    <ligand>
        <name>AMP</name>
        <dbReference type="ChEBI" id="CHEBI:456215"/>
    </ligand>
</feature>
<evidence type="ECO:0000256" key="2">
    <source>
        <dbReference type="ARBA" id="ARBA00022801"/>
    </source>
</evidence>
<evidence type="ECO:0000313" key="13">
    <source>
        <dbReference type="Proteomes" id="UP000281549"/>
    </source>
</evidence>
<dbReference type="SMART" id="SM00471">
    <property type="entry name" value="HDc"/>
    <property type="match status" value="1"/>
</dbReference>
<dbReference type="PROSITE" id="PS51845">
    <property type="entry name" value="PDEASE_I_2"/>
    <property type="match status" value="1"/>
</dbReference>
<keyword evidence="8" id="KW-0472">Membrane</keyword>
<reference evidence="13" key="2">
    <citation type="journal article" date="2018" name="Nat. Microbiol.">
        <title>Leveraging single-cell genomics to expand the fungal tree of life.</title>
        <authorList>
            <person name="Ahrendt S.R."/>
            <person name="Quandt C.A."/>
            <person name="Ciobanu D."/>
            <person name="Clum A."/>
            <person name="Salamov A."/>
            <person name="Andreopoulos B."/>
            <person name="Cheng J.F."/>
            <person name="Woyke T."/>
            <person name="Pelin A."/>
            <person name="Henrissat B."/>
            <person name="Reynolds N.K."/>
            <person name="Benny G.L."/>
            <person name="Smith M.E."/>
            <person name="James T.Y."/>
            <person name="Grigoriev I.V."/>
        </authorList>
    </citation>
    <scope>NUCLEOTIDE SEQUENCE [LARGE SCALE GENOMIC DNA]</scope>
    <source>
        <strain evidence="13">CSF55</strain>
    </source>
</reference>
<gene>
    <name evidence="10" type="ORF">O9G_005275</name>
    <name evidence="11" type="ORF">ROZALSC1DRAFT_28983</name>
</gene>
<evidence type="ECO:0000256" key="7">
    <source>
        <dbReference type="SAM" id="MobiDB-lite"/>
    </source>
</evidence>
<dbReference type="PROSITE" id="PS00126">
    <property type="entry name" value="PDEASE_I_1"/>
    <property type="match status" value="1"/>
</dbReference>
<feature type="binding site" evidence="5">
    <location>
        <position position="543"/>
    </location>
    <ligand>
        <name>Zn(2+)</name>
        <dbReference type="ChEBI" id="CHEBI:29105"/>
        <label>1</label>
    </ligand>
</feature>
<comment type="cofactor">
    <cofactor evidence="6">
        <name>a divalent metal cation</name>
        <dbReference type="ChEBI" id="CHEBI:60240"/>
    </cofactor>
    <text evidence="6">Binds 2 divalent metal cations per subunit. Site 1 may preferentially bind zinc ions, while site 2 has a preference for magnesium and/or manganese ions.</text>
</comment>
<feature type="domain" description="PDEase" evidence="9">
    <location>
        <begin position="427"/>
        <end position="751"/>
    </location>
</feature>
<evidence type="ECO:0000313" key="11">
    <source>
        <dbReference type="EMBL" id="RKP19407.1"/>
    </source>
</evidence>
<dbReference type="EMBL" id="KE560420">
    <property type="protein sequence ID" value="EPZ36858.1"/>
    <property type="molecule type" value="Genomic_DNA"/>
</dbReference>
<feature type="binding site" evidence="4">
    <location>
        <position position="709"/>
    </location>
    <ligand>
        <name>AMP</name>
        <dbReference type="ChEBI" id="CHEBI:456215"/>
    </ligand>
</feature>
<dbReference type="HOGENOM" id="CLU_362962_0_0_1"/>
<dbReference type="InterPro" id="IPR002073">
    <property type="entry name" value="PDEase_catalytic_dom"/>
</dbReference>
<feature type="binding site" evidence="4">
    <location>
        <begin position="503"/>
        <end position="507"/>
    </location>
    <ligand>
        <name>AMP</name>
        <dbReference type="ChEBI" id="CHEBI:456215"/>
    </ligand>
</feature>
<feature type="transmembrane region" description="Helical" evidence="8">
    <location>
        <begin position="113"/>
        <end position="131"/>
    </location>
</feature>
<dbReference type="InterPro" id="IPR036971">
    <property type="entry name" value="PDEase_catalytic_dom_sf"/>
</dbReference>
<feature type="binding site" evidence="5">
    <location>
        <position position="658"/>
    </location>
    <ligand>
        <name>Zn(2+)</name>
        <dbReference type="ChEBI" id="CHEBI:29105"/>
        <label>1</label>
    </ligand>
</feature>
<dbReference type="InterPro" id="IPR023088">
    <property type="entry name" value="PDEase"/>
</dbReference>
<dbReference type="STRING" id="988480.A0A075B588"/>
<evidence type="ECO:0000256" key="5">
    <source>
        <dbReference type="PIRSR" id="PIRSR623088-3"/>
    </source>
</evidence>
<proteinExistence type="inferred from homology"/>
<keyword evidence="8" id="KW-0812">Transmembrane</keyword>
<feature type="region of interest" description="Disordered" evidence="7">
    <location>
        <begin position="749"/>
        <end position="770"/>
    </location>
</feature>
<organism evidence="10 12">
    <name type="scientific">Rozella allomycis (strain CSF55)</name>
    <dbReference type="NCBI Taxonomy" id="988480"/>
    <lineage>
        <taxon>Eukaryota</taxon>
        <taxon>Fungi</taxon>
        <taxon>Fungi incertae sedis</taxon>
        <taxon>Cryptomycota</taxon>
        <taxon>Cryptomycota incertae sedis</taxon>
        <taxon>Rozella</taxon>
    </lineage>
</organism>
<dbReference type="AlphaFoldDB" id="A0A075B588"/>
<feature type="transmembrane region" description="Helical" evidence="8">
    <location>
        <begin position="221"/>
        <end position="240"/>
    </location>
</feature>
<dbReference type="Gene3D" id="1.10.1300.10">
    <property type="entry name" value="3'5'-cyclic nucleotide phosphodiesterase, catalytic domain"/>
    <property type="match status" value="1"/>
</dbReference>
<sequence length="770" mass="88502">MKSVCYNLVCKAIQVSNPQKIQQESTTLPLPEVSTSTIEIVQKPKIMEYNKFSLKFTNQNLESEFISFMEKGLSASSWLIFAAWNTSIAITGFLCLILVRSLTKMEYSAIHDISMLFLFWIVPWVLFAGIVKFVCRRFSLMRYVSWLAVICNWMTIGAGVFAWFEPRGSPTTPATIFITCIITFHILNYIPFRTTMVSIMGLLFQLISLFVKNEYFEIQECFFTVFSVSICCVVAAYIAYQQEHTNRKQFFESEVLATTNKKLIDQLKNLQRSYGKNAVDLDSPLEKVTNYIRLLMADPEITTGQLEILMKTMEALNSDNLLAPNLDQQPTFLSMDEQQKNWLFSEIVKKNPALLNPKRRKSVQSLACESENEEDCKHSCSKVGTIVQKIHRQLSSPVLKIKEDSDNHSSELEEIITSFDLEETFSDTEDFVPLVSQILQKVDDWNFDIFSFDQSTNGRPLVVLSLFLFRKYALFDNLQIPEEKFMRCINSIQSGYRSDITYHTCVHAADVLHATYYFFSKTQFRDLVTDLDLAALFFAAIIHDVGHGGFNNNFLATTLDEKAIMYNDKSILENHHLTTGFNILMKEENNFLKDFGKNEFKEFRSAVIELVLATDLAKHFEILSLFRAKISNEESKFLPNESKDDQLLLFKIVIKAADVCNSTKAFDLHLNWVHKVLEEFFRQGDEEKRLGLPVSPLMDRETVNLASSQSGFIEFICHPLFEALHKFEPIPVVLEGLESNRTHWLKEIESQKKSSEVSSASDDQEKKHLD</sequence>
<dbReference type="Pfam" id="PF00233">
    <property type="entry name" value="PDEase_I"/>
    <property type="match status" value="1"/>
</dbReference>
<dbReference type="PANTHER" id="PTHR11347">
    <property type="entry name" value="CYCLIC NUCLEOTIDE PHOSPHODIESTERASE"/>
    <property type="match status" value="1"/>
</dbReference>
<feature type="transmembrane region" description="Helical" evidence="8">
    <location>
        <begin position="78"/>
        <end position="101"/>
    </location>
</feature>
<dbReference type="OMA" id="ILFETHI"/>
<dbReference type="CDD" id="cd00077">
    <property type="entry name" value="HDc"/>
    <property type="match status" value="1"/>
</dbReference>
<dbReference type="InterPro" id="IPR023174">
    <property type="entry name" value="PDEase_CS"/>
</dbReference>
<dbReference type="OrthoDB" id="546632at2759"/>
<evidence type="ECO:0000256" key="1">
    <source>
        <dbReference type="ARBA" id="ARBA00022723"/>
    </source>
</evidence>
<evidence type="ECO:0000256" key="4">
    <source>
        <dbReference type="PIRSR" id="PIRSR623088-2"/>
    </source>
</evidence>
<name>A0A075B588_ROZAC</name>
<feature type="active site" description="Proton donor" evidence="3">
    <location>
        <position position="503"/>
    </location>
</feature>
<feature type="transmembrane region" description="Helical" evidence="8">
    <location>
        <begin position="143"/>
        <end position="164"/>
    </location>
</feature>
<feature type="transmembrane region" description="Helical" evidence="8">
    <location>
        <begin position="176"/>
        <end position="209"/>
    </location>
</feature>
<evidence type="ECO:0000313" key="12">
    <source>
        <dbReference type="Proteomes" id="UP000030755"/>
    </source>
</evidence>
<comment type="similarity">
    <text evidence="6">Belongs to the cyclic nucleotide phosphodiesterase family.</text>
</comment>
<keyword evidence="12" id="KW-1185">Reference proteome</keyword>
<dbReference type="EMBL" id="ML005227">
    <property type="protein sequence ID" value="RKP19407.1"/>
    <property type="molecule type" value="Genomic_DNA"/>
</dbReference>
<dbReference type="GO" id="GO:0007165">
    <property type="term" value="P:signal transduction"/>
    <property type="evidence" value="ECO:0007669"/>
    <property type="project" value="InterPro"/>
</dbReference>
<dbReference type="Proteomes" id="UP000281549">
    <property type="component" value="Unassembled WGS sequence"/>
</dbReference>
<feature type="binding site" evidence="4">
    <location>
        <position position="658"/>
    </location>
    <ligand>
        <name>AMP</name>
        <dbReference type="ChEBI" id="CHEBI:456215"/>
    </ligand>
</feature>
<dbReference type="Proteomes" id="UP000030755">
    <property type="component" value="Unassembled WGS sequence"/>
</dbReference>
<feature type="binding site" evidence="5">
    <location>
        <position position="544"/>
    </location>
    <ligand>
        <name>Zn(2+)</name>
        <dbReference type="ChEBI" id="CHEBI:29105"/>
        <label>2</label>
    </ligand>
</feature>
<evidence type="ECO:0000256" key="6">
    <source>
        <dbReference type="RuleBase" id="RU363067"/>
    </source>
</evidence>
<evidence type="ECO:0000256" key="3">
    <source>
        <dbReference type="PIRSR" id="PIRSR623088-1"/>
    </source>
</evidence>
<keyword evidence="8" id="KW-1133">Transmembrane helix</keyword>
<dbReference type="GO" id="GO:0046872">
    <property type="term" value="F:metal ion binding"/>
    <property type="evidence" value="ECO:0007669"/>
    <property type="project" value="UniProtKB-KW"/>
</dbReference>
<evidence type="ECO:0000256" key="8">
    <source>
        <dbReference type="SAM" id="Phobius"/>
    </source>
</evidence>
<evidence type="ECO:0000313" key="10">
    <source>
        <dbReference type="EMBL" id="EPZ36858.1"/>
    </source>
</evidence>
<dbReference type="GO" id="GO:0004114">
    <property type="term" value="F:3',5'-cyclic-nucleotide phosphodiesterase activity"/>
    <property type="evidence" value="ECO:0007669"/>
    <property type="project" value="InterPro"/>
</dbReference>
<reference evidence="11" key="3">
    <citation type="submission" date="2018-08" db="EMBL/GenBank/DDBJ databases">
        <title>Leveraging single-cell genomics to expand the Fungal Tree of Life.</title>
        <authorList>
            <consortium name="DOE Joint Genome Institute"/>
            <person name="Ahrendt S.R."/>
            <person name="Quandt C.A."/>
            <person name="Ciobanu D."/>
            <person name="Clum A."/>
            <person name="Salamov A."/>
            <person name="Andreopoulos B."/>
            <person name="Cheng J.-F."/>
            <person name="Woyke T."/>
            <person name="Pelin A."/>
            <person name="Henrissat B."/>
            <person name="Reynolds N."/>
            <person name="Benny G.L."/>
            <person name="Smith M.E."/>
            <person name="James T.Y."/>
            <person name="Grigoriev I.V."/>
        </authorList>
    </citation>
    <scope>NUCLEOTIDE SEQUENCE</scope>
    <source>
        <strain evidence="11">CSF55</strain>
    </source>
</reference>
<evidence type="ECO:0000259" key="9">
    <source>
        <dbReference type="PROSITE" id="PS51845"/>
    </source>
</evidence>
<keyword evidence="2 6" id="KW-0378">Hydrolase</keyword>
<reference evidence="10 12" key="1">
    <citation type="journal article" date="2013" name="Curr. Biol.">
        <title>Shared signatures of parasitism and phylogenomics unite Cryptomycota and microsporidia.</title>
        <authorList>
            <person name="James T.Y."/>
            <person name="Pelin A."/>
            <person name="Bonen L."/>
            <person name="Ahrendt S."/>
            <person name="Sain D."/>
            <person name="Corradi N."/>
            <person name="Stajich J.E."/>
        </authorList>
    </citation>
    <scope>NUCLEOTIDE SEQUENCE [LARGE SCALE GENOMIC DNA]</scope>
    <source>
        <strain evidence="10 12">CSF55</strain>
        <strain evidence="10 12">CSF55</strain>
    </source>
</reference>
<feature type="binding site" evidence="5">
    <location>
        <position position="544"/>
    </location>
    <ligand>
        <name>Zn(2+)</name>
        <dbReference type="ChEBI" id="CHEBI:29105"/>
        <label>1</label>
    </ligand>
</feature>
<protein>
    <recommendedName>
        <fullName evidence="6">Phosphodiesterase</fullName>
        <ecNumber evidence="6">3.1.4.-</ecNumber>
    </recommendedName>
</protein>
<dbReference type="SUPFAM" id="SSF109604">
    <property type="entry name" value="HD-domain/PDEase-like"/>
    <property type="match status" value="1"/>
</dbReference>
<keyword evidence="1 5" id="KW-0479">Metal-binding</keyword>
<accession>A0A075B588</accession>
<feature type="binding site" evidence="5">
    <location>
        <position position="507"/>
    </location>
    <ligand>
        <name>Zn(2+)</name>
        <dbReference type="ChEBI" id="CHEBI:29105"/>
        <label>1</label>
    </ligand>
</feature>
<dbReference type="PRINTS" id="PR00387">
    <property type="entry name" value="PDIESTERASE1"/>
</dbReference>
<dbReference type="InterPro" id="IPR003607">
    <property type="entry name" value="HD/PDEase_dom"/>
</dbReference>
<dbReference type="EC" id="3.1.4.-" evidence="6"/>